<dbReference type="EC" id="3.4.23.-" evidence="4"/>
<dbReference type="Pfam" id="PF00078">
    <property type="entry name" value="RVT_1"/>
    <property type="match status" value="1"/>
</dbReference>
<protein>
    <submittedName>
        <fullName evidence="4">Retrovirus-related Pol polyprotein from transposon opus</fullName>
        <ecNumber evidence="4">2.7.7.7</ecNumber>
        <ecNumber evidence="4">3.1.26.4</ecNumber>
        <ecNumber evidence="4">3.4.23.-</ecNumber>
    </submittedName>
</protein>
<dbReference type="InterPro" id="IPR032567">
    <property type="entry name" value="RTL1-rel"/>
</dbReference>
<dbReference type="Proteomes" id="UP000053555">
    <property type="component" value="Unassembled WGS sequence"/>
</dbReference>
<dbReference type="InterPro" id="IPR021109">
    <property type="entry name" value="Peptidase_aspartic_dom_sf"/>
</dbReference>
<dbReference type="InterPro" id="IPR000477">
    <property type="entry name" value="RT_dom"/>
</dbReference>
<name>A0A0B2QI25_GLYSO</name>
<reference evidence="4" key="1">
    <citation type="submission" date="2014-07" db="EMBL/GenBank/DDBJ databases">
        <title>Identification of a novel salt tolerance gene in wild soybean by whole-genome sequencing.</title>
        <authorList>
            <person name="Lam H.-M."/>
            <person name="Qi X."/>
            <person name="Li M.-W."/>
            <person name="Liu X."/>
            <person name="Xie M."/>
            <person name="Ni M."/>
            <person name="Xu X."/>
        </authorList>
    </citation>
    <scope>NUCLEOTIDE SEQUENCE [LARGE SCALE GENOMIC DNA]</scope>
    <source>
        <tissue evidence="4">Root</tissue>
    </source>
</reference>
<keyword evidence="4" id="KW-0378">Hydrolase</keyword>
<dbReference type="SUPFAM" id="SSF56672">
    <property type="entry name" value="DNA/RNA polymerases"/>
    <property type="match status" value="1"/>
</dbReference>
<gene>
    <name evidence="4" type="ORF">glysoja_041931</name>
</gene>
<feature type="compositionally biased region" description="Pro residues" evidence="1">
    <location>
        <begin position="205"/>
        <end position="222"/>
    </location>
</feature>
<evidence type="ECO:0000313" key="4">
    <source>
        <dbReference type="EMBL" id="KHN19402.1"/>
    </source>
</evidence>
<dbReference type="GO" id="GO:0003887">
    <property type="term" value="F:DNA-directed DNA polymerase activity"/>
    <property type="evidence" value="ECO:0007669"/>
    <property type="project" value="UniProtKB-EC"/>
</dbReference>
<dbReference type="EC" id="2.7.7.7" evidence="4"/>
<dbReference type="SUPFAM" id="SSF50630">
    <property type="entry name" value="Acid proteases"/>
    <property type="match status" value="1"/>
</dbReference>
<feature type="domain" description="Retrotransposon gag" evidence="3">
    <location>
        <begin position="104"/>
        <end position="179"/>
    </location>
</feature>
<evidence type="ECO:0000259" key="3">
    <source>
        <dbReference type="Pfam" id="PF03732"/>
    </source>
</evidence>
<feature type="region of interest" description="Disordered" evidence="1">
    <location>
        <begin position="190"/>
        <end position="225"/>
    </location>
</feature>
<keyword evidence="4" id="KW-0548">Nucleotidyltransferase</keyword>
<sequence length="500" mass="56629">MADHTTRKTTTDRLEEAIARLTSSQTSLSNKYSDLAGKVDSILDHLRLRETSHNQPNSNPSFNHRHSIKHDIPRFDGRDPLGWIFKIQQMFDYQNTPEEERITVASFYLDGAALSWYQWMFSNGFITSWTGFLQALESRFAPTFYEDPKGALFKLSQRGSINDYLTEFERLANPLQPISLPQATALAKLQEDKLRDRRSASSRPFNPPPPSNNPSNPSPKPRQPFVQRTPEEMAFRRDKGLCYNCDDKWHSGHRCKGKIQLFIVENSASDLTEPDTVDTSDITEPVSDDPETHSSHVSLHALSGLSSPETFRLYGTVNHARLTILIDSGSTHNFLQPRVAQFLHLPTKPTLPLRVLVGNGSVLDCNQVCPNTQLSLQGHTFEITFHLLPISGADAVLVTHHINLLPGTSPINVRPYRYPHYQKSEIERQVSELLSSGLIRPNYRALNTTTVRDRFPIPTIDELLDELGSASWFSKLDLRQGFHQISMHGPDIEKTAFKTH</sequence>
<dbReference type="PANTHER" id="PTHR15503">
    <property type="entry name" value="LDOC1 RELATED"/>
    <property type="match status" value="1"/>
</dbReference>
<dbReference type="EMBL" id="KN659071">
    <property type="protein sequence ID" value="KHN19402.1"/>
    <property type="molecule type" value="Genomic_DNA"/>
</dbReference>
<dbReference type="CDD" id="cd00303">
    <property type="entry name" value="retropepsin_like"/>
    <property type="match status" value="1"/>
</dbReference>
<organism evidence="4">
    <name type="scientific">Glycine soja</name>
    <name type="common">Wild soybean</name>
    <dbReference type="NCBI Taxonomy" id="3848"/>
    <lineage>
        <taxon>Eukaryota</taxon>
        <taxon>Viridiplantae</taxon>
        <taxon>Streptophyta</taxon>
        <taxon>Embryophyta</taxon>
        <taxon>Tracheophyta</taxon>
        <taxon>Spermatophyta</taxon>
        <taxon>Magnoliopsida</taxon>
        <taxon>eudicotyledons</taxon>
        <taxon>Gunneridae</taxon>
        <taxon>Pentapetalae</taxon>
        <taxon>rosids</taxon>
        <taxon>fabids</taxon>
        <taxon>Fabales</taxon>
        <taxon>Fabaceae</taxon>
        <taxon>Papilionoideae</taxon>
        <taxon>50 kb inversion clade</taxon>
        <taxon>NPAAA clade</taxon>
        <taxon>indigoferoid/millettioid clade</taxon>
        <taxon>Phaseoleae</taxon>
        <taxon>Glycine</taxon>
        <taxon>Glycine subgen. Soja</taxon>
    </lineage>
</organism>
<proteinExistence type="predicted"/>
<dbReference type="Pfam" id="PF08284">
    <property type="entry name" value="RVP_2"/>
    <property type="match status" value="1"/>
</dbReference>
<dbReference type="InterPro" id="IPR005162">
    <property type="entry name" value="Retrotrans_gag_dom"/>
</dbReference>
<dbReference type="Pfam" id="PF03732">
    <property type="entry name" value="Retrotrans_gag"/>
    <property type="match status" value="1"/>
</dbReference>
<dbReference type="Gene3D" id="2.40.70.10">
    <property type="entry name" value="Acid Proteases"/>
    <property type="match status" value="1"/>
</dbReference>
<dbReference type="PANTHER" id="PTHR15503:SF22">
    <property type="entry name" value="TRANSPOSON TY3-I GAG POLYPROTEIN"/>
    <property type="match status" value="1"/>
</dbReference>
<dbReference type="InterPro" id="IPR043502">
    <property type="entry name" value="DNA/RNA_pol_sf"/>
</dbReference>
<dbReference type="EC" id="3.1.26.4" evidence="4"/>
<evidence type="ECO:0000259" key="2">
    <source>
        <dbReference type="Pfam" id="PF00078"/>
    </source>
</evidence>
<evidence type="ECO:0000256" key="1">
    <source>
        <dbReference type="SAM" id="MobiDB-lite"/>
    </source>
</evidence>
<dbReference type="Gene3D" id="3.10.10.10">
    <property type="entry name" value="HIV Type 1 Reverse Transcriptase, subunit A, domain 1"/>
    <property type="match status" value="2"/>
</dbReference>
<keyword evidence="4" id="KW-0808">Transferase</keyword>
<dbReference type="AlphaFoldDB" id="A0A0B2QI25"/>
<feature type="domain" description="Reverse transcriptase" evidence="2">
    <location>
        <begin position="438"/>
        <end position="500"/>
    </location>
</feature>
<dbReference type="Gene3D" id="3.30.70.270">
    <property type="match status" value="1"/>
</dbReference>
<dbReference type="GO" id="GO:0004523">
    <property type="term" value="F:RNA-DNA hybrid ribonuclease activity"/>
    <property type="evidence" value="ECO:0007669"/>
    <property type="project" value="UniProtKB-EC"/>
</dbReference>
<feature type="compositionally biased region" description="Basic and acidic residues" evidence="1">
    <location>
        <begin position="190"/>
        <end position="199"/>
    </location>
</feature>
<accession>A0A0B2QI25</accession>
<dbReference type="InterPro" id="IPR043128">
    <property type="entry name" value="Rev_trsase/Diguanyl_cyclase"/>
</dbReference>
<feature type="non-terminal residue" evidence="4">
    <location>
        <position position="500"/>
    </location>
</feature>